<dbReference type="OrthoDB" id="9779926at2"/>
<evidence type="ECO:0000256" key="2">
    <source>
        <dbReference type="ARBA" id="ARBA00022695"/>
    </source>
</evidence>
<dbReference type="SUPFAM" id="SSF53448">
    <property type="entry name" value="Nucleotide-diphospho-sugar transferases"/>
    <property type="match status" value="1"/>
</dbReference>
<dbReference type="RefSeq" id="WP_140605781.1">
    <property type="nucleotide sequence ID" value="NZ_SAWY01000041.1"/>
</dbReference>
<evidence type="ECO:0000313" key="5">
    <source>
        <dbReference type="Proteomes" id="UP000315303"/>
    </source>
</evidence>
<accession>A0A502KQF5</accession>
<proteinExistence type="predicted"/>
<evidence type="ECO:0000313" key="4">
    <source>
        <dbReference type="EMBL" id="TPH12251.1"/>
    </source>
</evidence>
<organism evidence="4 5">
    <name type="scientific">Litorilituus lipolyticus</name>
    <dbReference type="NCBI Taxonomy" id="2491017"/>
    <lineage>
        <taxon>Bacteria</taxon>
        <taxon>Pseudomonadati</taxon>
        <taxon>Pseudomonadota</taxon>
        <taxon>Gammaproteobacteria</taxon>
        <taxon>Alteromonadales</taxon>
        <taxon>Colwelliaceae</taxon>
        <taxon>Litorilituus</taxon>
    </lineage>
</organism>
<dbReference type="GO" id="GO:0016779">
    <property type="term" value="F:nucleotidyltransferase activity"/>
    <property type="evidence" value="ECO:0007669"/>
    <property type="project" value="UniProtKB-KW"/>
</dbReference>
<name>A0A502KQF5_9GAMM</name>
<reference evidence="4 5" key="1">
    <citation type="submission" date="2019-01" db="EMBL/GenBank/DDBJ databases">
        <title>Litorilituus lipolytica sp. nov., isolated from intertidal sand of the Yellow Sea in China.</title>
        <authorList>
            <person name="Liu A."/>
        </authorList>
    </citation>
    <scope>NUCLEOTIDE SEQUENCE [LARGE SCALE GENOMIC DNA]</scope>
    <source>
        <strain evidence="4 5">RZ04</strain>
    </source>
</reference>
<evidence type="ECO:0000259" key="3">
    <source>
        <dbReference type="Pfam" id="PF00483"/>
    </source>
</evidence>
<dbReference type="AlphaFoldDB" id="A0A502KQF5"/>
<sequence length="291" mass="32705">MKTLVILAAGLGSRFGGDKQLAEFGPQSKTLLEYNIHHAVNAGFERCLFVIRPELQALFNVQIVPRLPKSLTIDFVQQTLHELPANCSVEDERSKPLGTAHALWCCRKKLNRNFAVINADDYYGADCFKQLASHDEQADNFYLMVAYQLEQTLSKFGGVNRGICKLSKNNTLLSIEEGENIIQQAQEITATISQHETTLMPSCLVSMNSWYFTPDIFPALEHAIQALLQNTSIEKKSKKMAECYLPDVVMSQIEKGEKHVKVLTTSAKWFGLTFPQDTCLVEEKITALFPK</sequence>
<dbReference type="Pfam" id="PF00483">
    <property type="entry name" value="NTP_transferase"/>
    <property type="match status" value="1"/>
</dbReference>
<protein>
    <recommendedName>
        <fullName evidence="3">Nucleotidyl transferase domain-containing protein</fullName>
    </recommendedName>
</protein>
<keyword evidence="1" id="KW-0808">Transferase</keyword>
<dbReference type="PANTHER" id="PTHR43584:SF8">
    <property type="entry name" value="N-ACETYLMURAMATE ALPHA-1-PHOSPHATE URIDYLYLTRANSFERASE"/>
    <property type="match status" value="1"/>
</dbReference>
<dbReference type="PANTHER" id="PTHR43584">
    <property type="entry name" value="NUCLEOTIDYL TRANSFERASE"/>
    <property type="match status" value="1"/>
</dbReference>
<gene>
    <name evidence="4" type="ORF">EPA86_18080</name>
</gene>
<dbReference type="Proteomes" id="UP000315303">
    <property type="component" value="Unassembled WGS sequence"/>
</dbReference>
<dbReference type="EMBL" id="SAWY01000041">
    <property type="protein sequence ID" value="TPH12251.1"/>
    <property type="molecule type" value="Genomic_DNA"/>
</dbReference>
<dbReference type="InterPro" id="IPR050065">
    <property type="entry name" value="GlmU-like"/>
</dbReference>
<comment type="caution">
    <text evidence="4">The sequence shown here is derived from an EMBL/GenBank/DDBJ whole genome shotgun (WGS) entry which is preliminary data.</text>
</comment>
<feature type="domain" description="Nucleotidyl transferase" evidence="3">
    <location>
        <begin position="5"/>
        <end position="226"/>
    </location>
</feature>
<dbReference type="Gene3D" id="3.90.550.10">
    <property type="entry name" value="Spore Coat Polysaccharide Biosynthesis Protein SpsA, Chain A"/>
    <property type="match status" value="1"/>
</dbReference>
<evidence type="ECO:0000256" key="1">
    <source>
        <dbReference type="ARBA" id="ARBA00022679"/>
    </source>
</evidence>
<keyword evidence="2" id="KW-0548">Nucleotidyltransferase</keyword>
<dbReference type="InterPro" id="IPR029044">
    <property type="entry name" value="Nucleotide-diphossugar_trans"/>
</dbReference>
<keyword evidence="5" id="KW-1185">Reference proteome</keyword>
<dbReference type="InterPro" id="IPR005835">
    <property type="entry name" value="NTP_transferase_dom"/>
</dbReference>